<dbReference type="Pfam" id="PF05339">
    <property type="entry name" value="DUF739"/>
    <property type="match status" value="1"/>
</dbReference>
<dbReference type="STRING" id="883114.HMPREF9709_01221"/>
<dbReference type="InterPro" id="IPR008003">
    <property type="entry name" value="DUF739"/>
</dbReference>
<dbReference type="eggNOG" id="ENOG5033IZ2">
    <property type="taxonomic scope" value="Bacteria"/>
</dbReference>
<evidence type="ECO:0000313" key="2">
    <source>
        <dbReference type="Proteomes" id="UP000004191"/>
    </source>
</evidence>
<gene>
    <name evidence="1" type="ORF">HMPREF9709_01221</name>
</gene>
<dbReference type="EMBL" id="AGEI01000023">
    <property type="protein sequence ID" value="EHR33473.1"/>
    <property type="molecule type" value="Genomic_DNA"/>
</dbReference>
<reference evidence="1 2" key="1">
    <citation type="submission" date="2012-01" db="EMBL/GenBank/DDBJ databases">
        <title>The Genome Sequence of Helcococcus kunzii ATCC 51366.</title>
        <authorList>
            <consortium name="The Broad Institute Genome Sequencing Platform"/>
            <person name="Earl A."/>
            <person name="Ward D."/>
            <person name="Feldgarden M."/>
            <person name="Gevers D."/>
            <person name="Huys G."/>
            <person name="Young S.K."/>
            <person name="Zeng Q."/>
            <person name="Gargeya S."/>
            <person name="Fitzgerald M."/>
            <person name="Haas B."/>
            <person name="Abouelleil A."/>
            <person name="Alvarado L."/>
            <person name="Arachchi H.M."/>
            <person name="Berlin A."/>
            <person name="Chapman S.B."/>
            <person name="Gearin G."/>
            <person name="Goldberg J."/>
            <person name="Griggs A."/>
            <person name="Gujja S."/>
            <person name="Hansen M."/>
            <person name="Heiman D."/>
            <person name="Howarth C."/>
            <person name="Larimer J."/>
            <person name="Lui A."/>
            <person name="MacDonald P.J.P."/>
            <person name="McCowen C."/>
            <person name="Montmayeur A."/>
            <person name="Murphy C."/>
            <person name="Neiman D."/>
            <person name="Pearson M."/>
            <person name="Priest M."/>
            <person name="Roberts A."/>
            <person name="Saif S."/>
            <person name="Shea T."/>
            <person name="Sisk P."/>
            <person name="Stolte C."/>
            <person name="Sykes S."/>
            <person name="Wortman J."/>
            <person name="Nusbaum C."/>
            <person name="Birren B."/>
        </authorList>
    </citation>
    <scope>NUCLEOTIDE SEQUENCE [LARGE SCALE GENOMIC DNA]</scope>
    <source>
        <strain evidence="1 2">ATCC 51366</strain>
    </source>
</reference>
<keyword evidence="2" id="KW-1185">Reference proteome</keyword>
<comment type="caution">
    <text evidence="1">The sequence shown here is derived from an EMBL/GenBank/DDBJ whole genome shotgun (WGS) entry which is preliminary data.</text>
</comment>
<dbReference type="GeneID" id="96999198"/>
<dbReference type="RefSeq" id="WP_005398736.1">
    <property type="nucleotide sequence ID" value="NZ_JH601088.1"/>
</dbReference>
<dbReference type="AlphaFoldDB" id="H3NPG0"/>
<evidence type="ECO:0008006" key="3">
    <source>
        <dbReference type="Google" id="ProtNLM"/>
    </source>
</evidence>
<proteinExistence type="predicted"/>
<sequence length="70" mass="8239">MPVYNYNKLRGLIREHFGTLDNYADYIGISYTSLQDRLNSRLPFKQDEIEKSIKGLKINPKDIDIIFFAK</sequence>
<name>H3NPG0_9FIRM</name>
<organism evidence="1 2">
    <name type="scientific">Helcococcus kunzii ATCC 51366</name>
    <dbReference type="NCBI Taxonomy" id="883114"/>
    <lineage>
        <taxon>Bacteria</taxon>
        <taxon>Bacillati</taxon>
        <taxon>Bacillota</taxon>
        <taxon>Tissierellia</taxon>
        <taxon>Tissierellales</taxon>
        <taxon>Peptoniphilaceae</taxon>
        <taxon>Helcococcus</taxon>
    </lineage>
</organism>
<protein>
    <recommendedName>
        <fullName evidence="3">HTH cro/C1-type domain-containing protein</fullName>
    </recommendedName>
</protein>
<dbReference type="OrthoDB" id="2418220at2"/>
<dbReference type="HOGENOM" id="CLU_066192_46_5_9"/>
<evidence type="ECO:0000313" key="1">
    <source>
        <dbReference type="EMBL" id="EHR33473.1"/>
    </source>
</evidence>
<dbReference type="Proteomes" id="UP000004191">
    <property type="component" value="Unassembled WGS sequence"/>
</dbReference>
<accession>H3NPG0</accession>